<dbReference type="EMBL" id="AC098565">
    <property type="protein sequence ID" value="AAL69428.1"/>
    <property type="molecule type" value="Genomic_DNA"/>
</dbReference>
<dbReference type="Pfam" id="PF13952">
    <property type="entry name" value="DUF4216"/>
    <property type="match status" value="1"/>
</dbReference>
<evidence type="ECO:0000259" key="1">
    <source>
        <dbReference type="Pfam" id="PF13952"/>
    </source>
</evidence>
<accession>A0A5S6RDD1</accession>
<organism evidence="2 3">
    <name type="scientific">Oryza sativa subsp. japonica</name>
    <name type="common">Rice</name>
    <dbReference type="NCBI Taxonomy" id="39947"/>
    <lineage>
        <taxon>Eukaryota</taxon>
        <taxon>Viridiplantae</taxon>
        <taxon>Streptophyta</taxon>
        <taxon>Embryophyta</taxon>
        <taxon>Tracheophyta</taxon>
        <taxon>Spermatophyta</taxon>
        <taxon>Magnoliopsida</taxon>
        <taxon>Liliopsida</taxon>
        <taxon>Poales</taxon>
        <taxon>Poaceae</taxon>
        <taxon>BOP clade</taxon>
        <taxon>Oryzoideae</taxon>
        <taxon>Oryzeae</taxon>
        <taxon>Oryzinae</taxon>
        <taxon>Oryza</taxon>
        <taxon>Oryza sativa</taxon>
    </lineage>
</organism>
<reference evidence="3" key="1">
    <citation type="journal article" date="2005" name="Nature">
        <title>The map-based sequence of the rice genome.</title>
        <authorList>
            <consortium name="International rice genome sequencing project (IRGSP)"/>
            <person name="Matsumoto T."/>
            <person name="Wu J."/>
            <person name="Kanamori H."/>
            <person name="Katayose Y."/>
            <person name="Fujisawa M."/>
            <person name="Namiki N."/>
            <person name="Mizuno H."/>
            <person name="Yamamoto K."/>
            <person name="Antonio B.A."/>
            <person name="Baba T."/>
            <person name="Sakata K."/>
            <person name="Nagamura Y."/>
            <person name="Aoki H."/>
            <person name="Arikawa K."/>
            <person name="Arita K."/>
            <person name="Bito T."/>
            <person name="Chiden Y."/>
            <person name="Fujitsuka N."/>
            <person name="Fukunaka R."/>
            <person name="Hamada M."/>
            <person name="Harada C."/>
            <person name="Hayashi A."/>
            <person name="Hijishita S."/>
            <person name="Honda M."/>
            <person name="Hosokawa S."/>
            <person name="Ichikawa Y."/>
            <person name="Idonuma A."/>
            <person name="Iijima M."/>
            <person name="Ikeda M."/>
            <person name="Ikeno M."/>
            <person name="Ito K."/>
            <person name="Ito S."/>
            <person name="Ito T."/>
            <person name="Ito Y."/>
            <person name="Ito Y."/>
            <person name="Iwabuchi A."/>
            <person name="Kamiya K."/>
            <person name="Karasawa W."/>
            <person name="Kurita K."/>
            <person name="Katagiri S."/>
            <person name="Kikuta A."/>
            <person name="Kobayashi H."/>
            <person name="Kobayashi N."/>
            <person name="Machita K."/>
            <person name="Maehara T."/>
            <person name="Masukawa M."/>
            <person name="Mizubayashi T."/>
            <person name="Mukai Y."/>
            <person name="Nagasaki H."/>
            <person name="Nagata Y."/>
            <person name="Naito S."/>
            <person name="Nakashima M."/>
            <person name="Nakama Y."/>
            <person name="Nakamichi Y."/>
            <person name="Nakamura M."/>
            <person name="Meguro A."/>
            <person name="Negishi M."/>
            <person name="Ohta I."/>
            <person name="Ohta T."/>
            <person name="Okamoto M."/>
            <person name="Ono N."/>
            <person name="Saji S."/>
            <person name="Sakaguchi M."/>
            <person name="Sakai K."/>
            <person name="Shibata M."/>
            <person name="Shimokawa T."/>
            <person name="Song J."/>
            <person name="Takazaki Y."/>
            <person name="Terasawa K."/>
            <person name="Tsugane M."/>
            <person name="Tsuji K."/>
            <person name="Ueda S."/>
            <person name="Waki K."/>
            <person name="Yamagata H."/>
            <person name="Yamamoto M."/>
            <person name="Yamamoto S."/>
            <person name="Yamane H."/>
            <person name="Yoshiki S."/>
            <person name="Yoshihara R."/>
            <person name="Yukawa K."/>
            <person name="Zhong H."/>
            <person name="Yano M."/>
            <person name="Yuan Q."/>
            <person name="Ouyang S."/>
            <person name="Liu J."/>
            <person name="Jones K.M."/>
            <person name="Gansberger K."/>
            <person name="Moffat K."/>
            <person name="Hill J."/>
            <person name="Bera J."/>
            <person name="Fadrosh D."/>
            <person name="Jin S."/>
            <person name="Johri S."/>
            <person name="Kim M."/>
            <person name="Overton L."/>
            <person name="Reardon M."/>
            <person name="Tsitrin T."/>
            <person name="Vuong H."/>
            <person name="Weaver B."/>
            <person name="Ciecko A."/>
            <person name="Tallon L."/>
            <person name="Jackson J."/>
            <person name="Pai G."/>
            <person name="Aken S.V."/>
            <person name="Utterback T."/>
            <person name="Reidmuller S."/>
            <person name="Feldblyum T."/>
            <person name="Hsiao J."/>
            <person name="Zismann V."/>
            <person name="Iobst S."/>
            <person name="de Vazeille A.R."/>
            <person name="Buell C.R."/>
            <person name="Ying K."/>
            <person name="Li Y."/>
            <person name="Lu T."/>
            <person name="Huang Y."/>
            <person name="Zhao Q."/>
            <person name="Feng Q."/>
            <person name="Zhang L."/>
            <person name="Zhu J."/>
            <person name="Weng Q."/>
            <person name="Mu J."/>
            <person name="Lu Y."/>
            <person name="Fan D."/>
            <person name="Liu Y."/>
            <person name="Guan J."/>
            <person name="Zhang Y."/>
            <person name="Yu S."/>
            <person name="Liu X."/>
            <person name="Zhang Y."/>
            <person name="Hong G."/>
            <person name="Han B."/>
            <person name="Choisne N."/>
            <person name="Demange N."/>
            <person name="Orjeda G."/>
            <person name="Samain S."/>
            <person name="Cattolico L."/>
            <person name="Pelletier E."/>
            <person name="Couloux A."/>
            <person name="Segurens B."/>
            <person name="Wincker P."/>
            <person name="D'Hont A."/>
            <person name="Scarpelli C."/>
            <person name="Weissenbach J."/>
            <person name="Salanoubat M."/>
            <person name="Quetier F."/>
            <person name="Yu Y."/>
            <person name="Kim H.R."/>
            <person name="Rambo T."/>
            <person name="Currie J."/>
            <person name="Collura K."/>
            <person name="Luo M."/>
            <person name="Yang T."/>
            <person name="Ammiraju J.S.S."/>
            <person name="Engler F."/>
            <person name="Soderlund C."/>
            <person name="Wing R.A."/>
            <person name="Palmer L.E."/>
            <person name="de la Bastide M."/>
            <person name="Spiegel L."/>
            <person name="Nascimento L."/>
            <person name="Zutavern T."/>
            <person name="O'Shaughnessy A."/>
            <person name="Dike S."/>
            <person name="Dedhia N."/>
            <person name="Preston R."/>
            <person name="Balija V."/>
            <person name="McCombie W.R."/>
            <person name="Chow T."/>
            <person name="Chen H."/>
            <person name="Chung M."/>
            <person name="Chen C."/>
            <person name="Shaw J."/>
            <person name="Wu H."/>
            <person name="Hsiao K."/>
            <person name="Chao Y."/>
            <person name="Chu M."/>
            <person name="Cheng C."/>
            <person name="Hour A."/>
            <person name="Lee P."/>
            <person name="Lin S."/>
            <person name="Lin Y."/>
            <person name="Liou J."/>
            <person name="Liu S."/>
            <person name="Hsing Y."/>
            <person name="Raghuvanshi S."/>
            <person name="Mohanty A."/>
            <person name="Bharti A.K."/>
            <person name="Gaur A."/>
            <person name="Gupta V."/>
            <person name="Kumar D."/>
            <person name="Ravi V."/>
            <person name="Vij S."/>
            <person name="Kapur A."/>
            <person name="Khurana P."/>
            <person name="Khurana P."/>
            <person name="Khurana J.P."/>
            <person name="Tyagi A.K."/>
            <person name="Gaikwad K."/>
            <person name="Singh A."/>
            <person name="Dalal V."/>
            <person name="Srivastava S."/>
            <person name="Dixit A."/>
            <person name="Pal A.K."/>
            <person name="Ghazi I.A."/>
            <person name="Yadav M."/>
            <person name="Pandit A."/>
            <person name="Bhargava A."/>
            <person name="Sureshbabu K."/>
            <person name="Batra K."/>
            <person name="Sharma T.R."/>
            <person name="Mohapatra T."/>
            <person name="Singh N.K."/>
            <person name="Messing J."/>
            <person name="Nelson A.B."/>
            <person name="Fuks G."/>
            <person name="Kavchok S."/>
            <person name="Keizer G."/>
            <person name="Linton E."/>
            <person name="Llaca V."/>
            <person name="Song R."/>
            <person name="Tanyolac B."/>
            <person name="Young S."/>
            <person name="Ho-Il K."/>
            <person name="Hahn J.H."/>
            <person name="Sangsakoo G."/>
            <person name="Vanavichit A."/>
            <person name="de Mattos Luiz.A.T."/>
            <person name="Zimmer P.D."/>
            <person name="Malone G."/>
            <person name="Dellagostin O."/>
            <person name="de Oliveira A.C."/>
            <person name="Bevan M."/>
            <person name="Bancroft I."/>
            <person name="Minx P."/>
            <person name="Cordum H."/>
            <person name="Wilson R."/>
            <person name="Cheng Z."/>
            <person name="Jin W."/>
            <person name="Jiang J."/>
            <person name="Leong S.A."/>
            <person name="Iwama H."/>
            <person name="Gojobori T."/>
            <person name="Itoh T."/>
            <person name="Niimura Y."/>
            <person name="Fujii Y."/>
            <person name="Habara T."/>
            <person name="Sakai H."/>
            <person name="Sato Y."/>
            <person name="Wilson G."/>
            <person name="Kumar K."/>
            <person name="McCouch S."/>
            <person name="Juretic N."/>
            <person name="Hoen D."/>
            <person name="Wright S."/>
            <person name="Bruskiewich R."/>
            <person name="Bureau T."/>
            <person name="Miyao A."/>
            <person name="Hirochika H."/>
            <person name="Nishikawa T."/>
            <person name="Kadowaki K."/>
            <person name="Sugiura M."/>
            <person name="Burr B."/>
            <person name="Sasaki T."/>
        </authorList>
    </citation>
    <scope>NUCLEOTIDE SEQUENCE [LARGE SCALE GENOMIC DNA]</scope>
    <source>
        <strain evidence="3">cv. Nipponbare</strain>
    </source>
</reference>
<dbReference type="Proteomes" id="UP000000763">
    <property type="component" value="Chromosome 10"/>
</dbReference>
<dbReference type="AlphaFoldDB" id="A0A5S6RDD1"/>
<dbReference type="InterPro" id="IPR025312">
    <property type="entry name" value="DUF4216"/>
</dbReference>
<name>A0A5S6RDD1_ORYSJ</name>
<evidence type="ECO:0000313" key="3">
    <source>
        <dbReference type="Proteomes" id="UP000000763"/>
    </source>
</evidence>
<protein>
    <submittedName>
        <fullName evidence="2">TNP-like transposable element</fullName>
    </submittedName>
</protein>
<reference evidence="3" key="2">
    <citation type="journal article" date="2008" name="Nucleic Acids Res.">
        <title>The rice annotation project database (RAP-DB): 2008 update.</title>
        <authorList>
            <consortium name="The rice annotation project (RAP)"/>
        </authorList>
    </citation>
    <scope>GENOME REANNOTATION</scope>
    <source>
        <strain evidence="3">cv. Nipponbare</strain>
    </source>
</reference>
<feature type="domain" description="DUF4216" evidence="1">
    <location>
        <begin position="53"/>
        <end position="96"/>
    </location>
</feature>
<evidence type="ECO:0000313" key="2">
    <source>
        <dbReference type="EMBL" id="AAL69428.1"/>
    </source>
</evidence>
<sequence>MARQDLSDSNTFYSKKRFLTDQPISSIQRYLPIYLRVYCIHISHDPKDKRLTSGGVMVDECGMTTIDLNNIRYSDEPFILANDVTQVFYVKDMCSKPKKGKGLDKPKCHMVLPRKKEDKTDEDYDKFDG</sequence>
<proteinExistence type="predicted"/>
<gene>
    <name evidence="2" type="primary">OSJNBa0028C16.10</name>
</gene>